<feature type="domain" description="Saccharopine dehydrogenase-like C-terminal" evidence="2">
    <location>
        <begin position="144"/>
        <end position="304"/>
    </location>
</feature>
<dbReference type="Pfam" id="PF16653">
    <property type="entry name" value="Sacchrp_dh_C"/>
    <property type="match status" value="1"/>
</dbReference>
<dbReference type="EMBL" id="JBFNXQ010000074">
    <property type="protein sequence ID" value="MEX5720526.1"/>
    <property type="molecule type" value="Genomic_DNA"/>
</dbReference>
<name>A0ABV3XJE9_9ACTN</name>
<keyword evidence="4" id="KW-1185">Reference proteome</keyword>
<dbReference type="InterPro" id="IPR032095">
    <property type="entry name" value="Sacchrp_dh-like_C"/>
</dbReference>
<dbReference type="PANTHER" id="PTHR43796">
    <property type="entry name" value="CARBOXYNORSPERMIDINE SYNTHASE"/>
    <property type="match status" value="1"/>
</dbReference>
<dbReference type="Proteomes" id="UP001560045">
    <property type="component" value="Unassembled WGS sequence"/>
</dbReference>
<proteinExistence type="predicted"/>
<dbReference type="InterPro" id="IPR005097">
    <property type="entry name" value="Sacchrp_dh_NADP-bd"/>
</dbReference>
<dbReference type="RefSeq" id="WP_369209347.1">
    <property type="nucleotide sequence ID" value="NZ_JBFNXQ010000074.1"/>
</dbReference>
<feature type="domain" description="Saccharopine dehydrogenase NADP binding" evidence="1">
    <location>
        <begin position="3"/>
        <end position="139"/>
    </location>
</feature>
<reference evidence="3 4" key="1">
    <citation type="submission" date="2024-06" db="EMBL/GenBank/DDBJ databases">
        <title>Draft genome sequence of Geodermatophilus badlandi, a novel member of the Geodermatophilaceae isolated from badland sedimentary rocks in the Red desert, Wyoming, USA.</title>
        <authorList>
            <person name="Ben Tekaya S."/>
            <person name="Nouioui I."/>
            <person name="Flores G.M."/>
            <person name="Shaal M.N."/>
            <person name="Bredoire F."/>
            <person name="Basile F."/>
            <person name="Van Diepen L."/>
            <person name="Ward N.L."/>
        </authorList>
    </citation>
    <scope>NUCLEOTIDE SEQUENCE [LARGE SCALE GENOMIC DNA]</scope>
    <source>
        <strain evidence="3 4">WL48A</strain>
    </source>
</reference>
<protein>
    <submittedName>
        <fullName evidence="3">Saccharopine dehydrogenase NADP-binding domain-containing protein</fullName>
    </submittedName>
</protein>
<evidence type="ECO:0000313" key="4">
    <source>
        <dbReference type="Proteomes" id="UP001560045"/>
    </source>
</evidence>
<evidence type="ECO:0000259" key="2">
    <source>
        <dbReference type="Pfam" id="PF16653"/>
    </source>
</evidence>
<dbReference type="PANTHER" id="PTHR43796:SF2">
    <property type="entry name" value="CARBOXYNORSPERMIDINE SYNTHASE"/>
    <property type="match status" value="1"/>
</dbReference>
<dbReference type="Pfam" id="PF03435">
    <property type="entry name" value="Sacchrp_dh_NADP"/>
    <property type="match status" value="1"/>
</dbReference>
<evidence type="ECO:0000259" key="1">
    <source>
        <dbReference type="Pfam" id="PF03435"/>
    </source>
</evidence>
<comment type="caution">
    <text evidence="3">The sequence shown here is derived from an EMBL/GenBank/DDBJ whole genome shotgun (WGS) entry which is preliminary data.</text>
</comment>
<evidence type="ECO:0000313" key="3">
    <source>
        <dbReference type="EMBL" id="MEX5720526.1"/>
    </source>
</evidence>
<gene>
    <name evidence="3" type="ORF">ABQ292_19355</name>
</gene>
<accession>A0ABV3XJE9</accession>
<sequence>MRVLLVGAGGVGSAVTAIVARRTFVERLVVADFDPARAEKAVAAAGGPRFLAARVDASDEAGVRALLAEHGCDVLLNATDPRFAMPLFRASLAAGVDYLDVAMSLSRPHPERPYEETGVELGDAQFALAPEWQAAGRLALVGMGVEPGLSDVFARYAADHLFGTIDELGVRDGSDLTVRGHAFAPSFSVWTTIEECLNPPVVWERERGWYTTEPFSEPEVFDFPEGIGPVECVNVEHEEVLLVPRWIDARRVAFKYGLGAHVVQVLRVLHETGLDSTTPVRVGDVEVAPRDLVAAALPDPASLGALMTGRTCAGLWVSGTGTDGRPRQVFLARRPSTRCPSSSC</sequence>
<dbReference type="Gene3D" id="3.40.50.720">
    <property type="entry name" value="NAD(P)-binding Rossmann-like Domain"/>
    <property type="match status" value="1"/>
</dbReference>
<organism evidence="3 4">
    <name type="scientific">Geodermatophilus maliterrae</name>
    <dbReference type="NCBI Taxonomy" id="3162531"/>
    <lineage>
        <taxon>Bacteria</taxon>
        <taxon>Bacillati</taxon>
        <taxon>Actinomycetota</taxon>
        <taxon>Actinomycetes</taxon>
        <taxon>Geodermatophilales</taxon>
        <taxon>Geodermatophilaceae</taxon>
        <taxon>Geodermatophilus</taxon>
    </lineage>
</organism>
<dbReference type="InterPro" id="IPR036291">
    <property type="entry name" value="NAD(P)-bd_dom_sf"/>
</dbReference>
<dbReference type="Gene3D" id="3.30.360.10">
    <property type="entry name" value="Dihydrodipicolinate Reductase, domain 2"/>
    <property type="match status" value="1"/>
</dbReference>
<dbReference type="SUPFAM" id="SSF51735">
    <property type="entry name" value="NAD(P)-binding Rossmann-fold domains"/>
    <property type="match status" value="1"/>
</dbReference>